<feature type="transmembrane region" description="Helical" evidence="7">
    <location>
        <begin position="280"/>
        <end position="301"/>
    </location>
</feature>
<keyword evidence="5 7" id="KW-1133">Transmembrane helix</keyword>
<feature type="transmembrane region" description="Helical" evidence="7">
    <location>
        <begin position="55"/>
        <end position="77"/>
    </location>
</feature>
<feature type="transmembrane region" description="Helical" evidence="7">
    <location>
        <begin position="402"/>
        <end position="425"/>
    </location>
</feature>
<feature type="domain" description="TRAP C4-dicarboxylate transport system permease DctM subunit" evidence="8">
    <location>
        <begin position="15"/>
        <end position="418"/>
    </location>
</feature>
<dbReference type="InterPro" id="IPR004681">
    <property type="entry name" value="TRAP_DctM"/>
</dbReference>
<dbReference type="PIRSF" id="PIRSF006066">
    <property type="entry name" value="HI0050"/>
    <property type="match status" value="1"/>
</dbReference>
<evidence type="ECO:0000256" key="3">
    <source>
        <dbReference type="ARBA" id="ARBA00022519"/>
    </source>
</evidence>
<feature type="transmembrane region" description="Helical" evidence="7">
    <location>
        <begin position="6"/>
        <end position="34"/>
    </location>
</feature>
<feature type="transmembrane region" description="Helical" evidence="7">
    <location>
        <begin position="139"/>
        <end position="166"/>
    </location>
</feature>
<dbReference type="InterPro" id="IPR010656">
    <property type="entry name" value="DctM"/>
</dbReference>
<feature type="transmembrane region" description="Helical" evidence="7">
    <location>
        <begin position="97"/>
        <end position="118"/>
    </location>
</feature>
<sequence length="437" mass="46630">MMDNSTWVWLISIGITALFFLGVPIFLIIGLWVVSISILIDFTLANVGVTLYEGLNFYGLLALPLFILTGDLIKAAGIAQRLSDFAYSFLGWLRGGLAMSALGACGLFAAISGSNSATTATIGSIMHPEMTKGGYDKHFAAATVAAGGTVGIIIPPSIIFIVYGFLMNLSISDLFLGGLFPGILMVIAMQLACYLVCKKKGWGKLIPFNFKNSLVKGGQAYLGFTAIFIVIVGIYGGIFSPTEAAGVTAGFCLLAGLFITKGITIRAIPDILLRSGQITGLLAPLIAVSIVMQQILSLLGARQYITEIIGGLGGYYPILFACMLLVFITGTFLETLPDTIILAPILAPIAANIGIDPIHFAVIFLVGDAIGFITPPYGLNLYVASGITGIPYFRIVRHVWPYFIALMIAWFIIAFWPSLTTVLLVHEGAGVFQLYKP</sequence>
<reference evidence="9" key="1">
    <citation type="submission" date="2018-05" db="EMBL/GenBank/DDBJ databases">
        <authorList>
            <person name="Lanie J.A."/>
            <person name="Ng W.-L."/>
            <person name="Kazmierczak K.M."/>
            <person name="Andrzejewski T.M."/>
            <person name="Davidsen T.M."/>
            <person name="Wayne K.J."/>
            <person name="Tettelin H."/>
            <person name="Glass J.I."/>
            <person name="Rusch D."/>
            <person name="Podicherti R."/>
            <person name="Tsui H.-C.T."/>
            <person name="Winkler M.E."/>
        </authorList>
    </citation>
    <scope>NUCLEOTIDE SEQUENCE</scope>
</reference>
<evidence type="ECO:0000256" key="6">
    <source>
        <dbReference type="ARBA" id="ARBA00023136"/>
    </source>
</evidence>
<evidence type="ECO:0000256" key="5">
    <source>
        <dbReference type="ARBA" id="ARBA00022989"/>
    </source>
</evidence>
<feature type="transmembrane region" description="Helical" evidence="7">
    <location>
        <begin position="178"/>
        <end position="197"/>
    </location>
</feature>
<evidence type="ECO:0000256" key="1">
    <source>
        <dbReference type="ARBA" id="ARBA00004429"/>
    </source>
</evidence>
<dbReference type="GO" id="GO:0022857">
    <property type="term" value="F:transmembrane transporter activity"/>
    <property type="evidence" value="ECO:0007669"/>
    <property type="project" value="TreeGrafter"/>
</dbReference>
<keyword evidence="3" id="KW-0997">Cell inner membrane</keyword>
<feature type="transmembrane region" description="Helical" evidence="7">
    <location>
        <begin position="218"/>
        <end position="238"/>
    </location>
</feature>
<dbReference type="Pfam" id="PF06808">
    <property type="entry name" value="DctM"/>
    <property type="match status" value="1"/>
</dbReference>
<accession>A0A381WE92</accession>
<feature type="transmembrane region" description="Helical" evidence="7">
    <location>
        <begin position="244"/>
        <end position="268"/>
    </location>
</feature>
<dbReference type="EMBL" id="UINC01011532">
    <property type="protein sequence ID" value="SVA50846.1"/>
    <property type="molecule type" value="Genomic_DNA"/>
</dbReference>
<evidence type="ECO:0000256" key="2">
    <source>
        <dbReference type="ARBA" id="ARBA00022475"/>
    </source>
</evidence>
<feature type="transmembrane region" description="Helical" evidence="7">
    <location>
        <begin position="377"/>
        <end position="395"/>
    </location>
</feature>
<feature type="transmembrane region" description="Helical" evidence="7">
    <location>
        <begin position="313"/>
        <end position="333"/>
    </location>
</feature>
<feature type="transmembrane region" description="Helical" evidence="7">
    <location>
        <begin position="340"/>
        <end position="365"/>
    </location>
</feature>
<evidence type="ECO:0000256" key="4">
    <source>
        <dbReference type="ARBA" id="ARBA00022692"/>
    </source>
</evidence>
<dbReference type="NCBIfam" id="TIGR00786">
    <property type="entry name" value="dctM"/>
    <property type="match status" value="1"/>
</dbReference>
<dbReference type="PANTHER" id="PTHR33362">
    <property type="entry name" value="SIALIC ACID TRAP TRANSPORTER PERMEASE PROTEIN SIAT-RELATED"/>
    <property type="match status" value="1"/>
</dbReference>
<dbReference type="PANTHER" id="PTHR33362:SF5">
    <property type="entry name" value="C4-DICARBOXYLATE TRAP TRANSPORTER LARGE PERMEASE PROTEIN DCTM"/>
    <property type="match status" value="1"/>
</dbReference>
<name>A0A381WE92_9ZZZZ</name>
<dbReference type="GO" id="GO:0005886">
    <property type="term" value="C:plasma membrane"/>
    <property type="evidence" value="ECO:0007669"/>
    <property type="project" value="UniProtKB-SubCell"/>
</dbReference>
<comment type="subcellular location">
    <subcellularLocation>
        <location evidence="1">Cell inner membrane</location>
        <topology evidence="1">Multi-pass membrane protein</topology>
    </subcellularLocation>
</comment>
<keyword evidence="2" id="KW-1003">Cell membrane</keyword>
<protein>
    <recommendedName>
        <fullName evidence="8">TRAP C4-dicarboxylate transport system permease DctM subunit domain-containing protein</fullName>
    </recommendedName>
</protein>
<dbReference type="AlphaFoldDB" id="A0A381WE92"/>
<keyword evidence="4 7" id="KW-0812">Transmembrane</keyword>
<gene>
    <name evidence="9" type="ORF">METZ01_LOCUS103700</name>
</gene>
<proteinExistence type="predicted"/>
<evidence type="ECO:0000313" key="9">
    <source>
        <dbReference type="EMBL" id="SVA50846.1"/>
    </source>
</evidence>
<evidence type="ECO:0000256" key="7">
    <source>
        <dbReference type="SAM" id="Phobius"/>
    </source>
</evidence>
<evidence type="ECO:0000259" key="8">
    <source>
        <dbReference type="Pfam" id="PF06808"/>
    </source>
</evidence>
<keyword evidence="6 7" id="KW-0472">Membrane</keyword>
<organism evidence="9">
    <name type="scientific">marine metagenome</name>
    <dbReference type="NCBI Taxonomy" id="408172"/>
    <lineage>
        <taxon>unclassified sequences</taxon>
        <taxon>metagenomes</taxon>
        <taxon>ecological metagenomes</taxon>
    </lineage>
</organism>